<organism evidence="2 3">
    <name type="scientific">Heterodera trifolii</name>
    <dbReference type="NCBI Taxonomy" id="157864"/>
    <lineage>
        <taxon>Eukaryota</taxon>
        <taxon>Metazoa</taxon>
        <taxon>Ecdysozoa</taxon>
        <taxon>Nematoda</taxon>
        <taxon>Chromadorea</taxon>
        <taxon>Rhabditida</taxon>
        <taxon>Tylenchina</taxon>
        <taxon>Tylenchomorpha</taxon>
        <taxon>Tylenchoidea</taxon>
        <taxon>Heteroderidae</taxon>
        <taxon>Heteroderinae</taxon>
        <taxon>Heterodera</taxon>
    </lineage>
</organism>
<reference evidence="2 3" key="1">
    <citation type="submission" date="2024-10" db="EMBL/GenBank/DDBJ databases">
        <authorList>
            <person name="Kim D."/>
        </authorList>
    </citation>
    <scope>NUCLEOTIDE SEQUENCE [LARGE SCALE GENOMIC DNA]</scope>
    <source>
        <strain evidence="2">BH-2024</strain>
    </source>
</reference>
<dbReference type="Proteomes" id="UP001620626">
    <property type="component" value="Unassembled WGS sequence"/>
</dbReference>
<evidence type="ECO:0000256" key="1">
    <source>
        <dbReference type="SAM" id="MobiDB-lite"/>
    </source>
</evidence>
<feature type="region of interest" description="Disordered" evidence="1">
    <location>
        <begin position="103"/>
        <end position="175"/>
    </location>
</feature>
<evidence type="ECO:0000313" key="2">
    <source>
        <dbReference type="EMBL" id="KAL3101494.1"/>
    </source>
</evidence>
<proteinExistence type="predicted"/>
<comment type="caution">
    <text evidence="2">The sequence shown here is derived from an EMBL/GenBank/DDBJ whole genome shotgun (WGS) entry which is preliminary data.</text>
</comment>
<feature type="compositionally biased region" description="Low complexity" evidence="1">
    <location>
        <begin position="126"/>
        <end position="136"/>
    </location>
</feature>
<feature type="compositionally biased region" description="Basic and acidic residues" evidence="1">
    <location>
        <begin position="113"/>
        <end position="124"/>
    </location>
</feature>
<evidence type="ECO:0000313" key="3">
    <source>
        <dbReference type="Proteomes" id="UP001620626"/>
    </source>
</evidence>
<sequence length="175" mass="18740">MAIKRIECGTRKLMMLNNRNSNHNHHHCQTVCGGGAEKGVRRDLASTENAGGDAAVPCLCPFGKSRGAGGGAGGGKQQKQQRHHHYRHECFFSISVAVPAEEEAVGGEGAGSIDRRAGDDDGRGRAIGAAGQRQRAPPIRPERPLGMAPGWGTGEGMDDEEEREGREQEEEEEKC</sequence>
<accession>A0ABD2KFI2</accession>
<protein>
    <submittedName>
        <fullName evidence="2">Uncharacterized protein</fullName>
    </submittedName>
</protein>
<dbReference type="EMBL" id="JBICBT010000779">
    <property type="protein sequence ID" value="KAL3101494.1"/>
    <property type="molecule type" value="Genomic_DNA"/>
</dbReference>
<gene>
    <name evidence="2" type="ORF">niasHT_021179</name>
</gene>
<feature type="compositionally biased region" description="Acidic residues" evidence="1">
    <location>
        <begin position="156"/>
        <end position="175"/>
    </location>
</feature>
<name>A0ABD2KFI2_9BILA</name>
<dbReference type="AlphaFoldDB" id="A0ABD2KFI2"/>
<keyword evidence="3" id="KW-1185">Reference proteome</keyword>